<dbReference type="EMBL" id="NPBQ01000111">
    <property type="protein sequence ID" value="PAD81742.1"/>
    <property type="molecule type" value="Genomic_DNA"/>
</dbReference>
<dbReference type="PANTHER" id="PTHR13847">
    <property type="entry name" value="SARCOSINE DEHYDROGENASE-RELATED"/>
    <property type="match status" value="1"/>
</dbReference>
<dbReference type="Pfam" id="PF01266">
    <property type="entry name" value="DAO"/>
    <property type="match status" value="1"/>
</dbReference>
<proteinExistence type="predicted"/>
<dbReference type="InterPro" id="IPR006076">
    <property type="entry name" value="FAD-dep_OxRdtase"/>
</dbReference>
<dbReference type="PANTHER" id="PTHR13847:SF201">
    <property type="entry name" value="PUTATIBE OXIDOREDUCTASE"/>
    <property type="match status" value="1"/>
</dbReference>
<dbReference type="InterPro" id="IPR036188">
    <property type="entry name" value="FAD/NAD-bd_sf"/>
</dbReference>
<gene>
    <name evidence="2" type="ORF">CHH57_18345</name>
</gene>
<dbReference type="Gene3D" id="3.50.50.60">
    <property type="entry name" value="FAD/NAD(P)-binding domain"/>
    <property type="match status" value="1"/>
</dbReference>
<organism evidence="2 3">
    <name type="scientific">Niallia circulans</name>
    <name type="common">Bacillus circulans</name>
    <dbReference type="NCBI Taxonomy" id="1397"/>
    <lineage>
        <taxon>Bacteria</taxon>
        <taxon>Bacillati</taxon>
        <taxon>Bacillota</taxon>
        <taxon>Bacilli</taxon>
        <taxon>Bacillales</taxon>
        <taxon>Bacillaceae</taxon>
        <taxon>Niallia</taxon>
    </lineage>
</organism>
<dbReference type="GO" id="GO:0005737">
    <property type="term" value="C:cytoplasm"/>
    <property type="evidence" value="ECO:0007669"/>
    <property type="project" value="TreeGrafter"/>
</dbReference>
<reference evidence="2 3" key="1">
    <citation type="submission" date="2017-07" db="EMBL/GenBank/DDBJ databases">
        <title>Isolation and whole genome analysis of endospore-forming bacteria from heroin.</title>
        <authorList>
            <person name="Kalinowski J."/>
            <person name="Ahrens B."/>
            <person name="Al-Dilaimi A."/>
            <person name="Winkler A."/>
            <person name="Wibberg D."/>
            <person name="Schleenbecker U."/>
            <person name="Ruckert C."/>
            <person name="Wolfel R."/>
            <person name="Grass G."/>
        </authorList>
    </citation>
    <scope>NUCLEOTIDE SEQUENCE [LARGE SCALE GENOMIC DNA]</scope>
    <source>
        <strain evidence="2 3">7521-2</strain>
    </source>
</reference>
<evidence type="ECO:0000259" key="1">
    <source>
        <dbReference type="Pfam" id="PF01266"/>
    </source>
</evidence>
<dbReference type="Proteomes" id="UP000216961">
    <property type="component" value="Unassembled WGS sequence"/>
</dbReference>
<evidence type="ECO:0000313" key="2">
    <source>
        <dbReference type="EMBL" id="PAD81742.1"/>
    </source>
</evidence>
<dbReference type="Gene3D" id="3.30.9.10">
    <property type="entry name" value="D-Amino Acid Oxidase, subunit A, domain 2"/>
    <property type="match status" value="1"/>
</dbReference>
<dbReference type="AlphaFoldDB" id="A0AA91YZD6"/>
<evidence type="ECO:0000313" key="3">
    <source>
        <dbReference type="Proteomes" id="UP000216961"/>
    </source>
</evidence>
<feature type="domain" description="FAD dependent oxidoreductase" evidence="1">
    <location>
        <begin position="46"/>
        <end position="393"/>
    </location>
</feature>
<sequence>MMLCLLVKKFNERSVRMSLYHGSLYWPTTVQERPVYPKLNNHVTCDVLIIGAGMSGALLTYMLEKESLQVILVDKGSVGNGSSAANTGLLQYSNDKMLHSFAESIGEEDAVRFYKLCFNGMEELKSIASSLHEDVQFVNRQSLYYASTDADVLSLRKEYEMLQKYKFPVEFLEKDMIYKVYGFNKHAAIKTSGDAEVNPERFVISLIKEAAQKSNVQVFENTEVSKPQNKDGCWLFNNGDSSIQAKHVVYATGYDLDNFAIDIPTKINRTFAIVTNPVSSFPHWEDRCLIWETKRPYFYMRTTPNGRIIAGGLDEEAREAPRDEQILQLYADRLLVRIKEHFPHLQLKADYVYGATFGESKDGIPFIGEHPQHKNLYYCLGFGGNGTVYSAFGSNILKDLIIKGKHPDADLVQLDR</sequence>
<accession>A0AA91YZD6</accession>
<comment type="caution">
    <text evidence="2">The sequence shown here is derived from an EMBL/GenBank/DDBJ whole genome shotgun (WGS) entry which is preliminary data.</text>
</comment>
<dbReference type="SUPFAM" id="SSF51905">
    <property type="entry name" value="FAD/NAD(P)-binding domain"/>
    <property type="match status" value="1"/>
</dbReference>
<name>A0AA91YZD6_NIACI</name>
<protein>
    <recommendedName>
        <fullName evidence="1">FAD dependent oxidoreductase domain-containing protein</fullName>
    </recommendedName>
</protein>